<gene>
    <name evidence="1" type="ORF">GCM10009410_07420</name>
</gene>
<comment type="caution">
    <text evidence="1">The sequence shown here is derived from an EMBL/GenBank/DDBJ whole genome shotgun (WGS) entry which is preliminary data.</text>
</comment>
<keyword evidence="2" id="KW-1185">Reference proteome</keyword>
<dbReference type="Proteomes" id="UP000654004">
    <property type="component" value="Unassembled WGS sequence"/>
</dbReference>
<organism evidence="1 2">
    <name type="scientific">Shewanella ulleungensis</name>
    <dbReference type="NCBI Taxonomy" id="2282699"/>
    <lineage>
        <taxon>Bacteria</taxon>
        <taxon>Pseudomonadati</taxon>
        <taxon>Pseudomonadota</taxon>
        <taxon>Gammaproteobacteria</taxon>
        <taxon>Alteromonadales</taxon>
        <taxon>Shewanellaceae</taxon>
        <taxon>Shewanella</taxon>
    </lineage>
</organism>
<accession>A0ABQ2QED9</accession>
<reference evidence="2" key="1">
    <citation type="journal article" date="2019" name="Int. J. Syst. Evol. Microbiol.">
        <title>The Global Catalogue of Microorganisms (GCM) 10K type strain sequencing project: providing services to taxonomists for standard genome sequencing and annotation.</title>
        <authorList>
            <consortium name="The Broad Institute Genomics Platform"/>
            <consortium name="The Broad Institute Genome Sequencing Center for Infectious Disease"/>
            <person name="Wu L."/>
            <person name="Ma J."/>
        </authorList>
    </citation>
    <scope>NUCLEOTIDE SEQUENCE [LARGE SCALE GENOMIC DNA]</scope>
    <source>
        <strain evidence="2">JCM 32305</strain>
    </source>
</reference>
<name>A0ABQ2QED9_9GAMM</name>
<dbReference type="EMBL" id="BMQW01000001">
    <property type="protein sequence ID" value="GGP77364.1"/>
    <property type="molecule type" value="Genomic_DNA"/>
</dbReference>
<sequence>MVIFSKLMIVIAWTFMLSISICYGRNGDVRYVYIGSIDGDKKFTIQMENENRGSVYSGRDIKSDAFFCNYFSKFNCIISYDIVFAVPKDIDESTIQWEFNNKLYEVVAKNKKLKILGKNFSELYVIKGPKNTFVDYVAYPSVQMKYIYSKNDGLLGFGYYKNDHFFWSVSEKGFGAK</sequence>
<evidence type="ECO:0000313" key="1">
    <source>
        <dbReference type="EMBL" id="GGP77364.1"/>
    </source>
</evidence>
<protein>
    <submittedName>
        <fullName evidence="1">Uncharacterized protein</fullName>
    </submittedName>
</protein>
<evidence type="ECO:0000313" key="2">
    <source>
        <dbReference type="Proteomes" id="UP000654004"/>
    </source>
</evidence>
<proteinExistence type="predicted"/>